<comment type="similarity">
    <text evidence="1">Belongs to the disease resistance NB-LRR family.</text>
</comment>
<dbReference type="PRINTS" id="PR00364">
    <property type="entry name" value="DISEASERSIST"/>
</dbReference>
<proteinExistence type="inferred from homology"/>
<feature type="domain" description="NB-ARC" evidence="8">
    <location>
        <begin position="161"/>
        <end position="278"/>
    </location>
</feature>
<evidence type="ECO:0000259" key="9">
    <source>
        <dbReference type="Pfam" id="PF23598"/>
    </source>
</evidence>
<evidence type="ECO:0000256" key="1">
    <source>
        <dbReference type="ARBA" id="ARBA00008894"/>
    </source>
</evidence>
<dbReference type="GO" id="GO:0005524">
    <property type="term" value="F:ATP binding"/>
    <property type="evidence" value="ECO:0007669"/>
    <property type="project" value="UniProtKB-KW"/>
</dbReference>
<keyword evidence="5" id="KW-0067">ATP-binding</keyword>
<evidence type="ECO:0000256" key="5">
    <source>
        <dbReference type="ARBA" id="ARBA00022840"/>
    </source>
</evidence>
<keyword evidence="4" id="KW-0611">Plant defense</keyword>
<evidence type="ECO:0000256" key="4">
    <source>
        <dbReference type="ARBA" id="ARBA00022821"/>
    </source>
</evidence>
<dbReference type="Proteomes" id="UP001374584">
    <property type="component" value="Unassembled WGS sequence"/>
</dbReference>
<dbReference type="PANTHER" id="PTHR33463:SF196">
    <property type="entry name" value="NB-ARC DOMAIN DISEASE RESISTANCE PROTEIN"/>
    <property type="match status" value="1"/>
</dbReference>
<comment type="caution">
    <text evidence="10">The sequence shown here is derived from an EMBL/GenBank/DDBJ whole genome shotgun (WGS) entry which is preliminary data.</text>
</comment>
<evidence type="ECO:0000256" key="2">
    <source>
        <dbReference type="ARBA" id="ARBA00022737"/>
    </source>
</evidence>
<feature type="domain" description="Disease resistance R13L4/SHOC-2-like LRR" evidence="9">
    <location>
        <begin position="649"/>
        <end position="785"/>
    </location>
</feature>
<feature type="compositionally biased region" description="Basic and acidic residues" evidence="7">
    <location>
        <begin position="340"/>
        <end position="350"/>
    </location>
</feature>
<keyword evidence="2" id="KW-0677">Repeat</keyword>
<dbReference type="InterPro" id="IPR027417">
    <property type="entry name" value="P-loop_NTPase"/>
</dbReference>
<dbReference type="InterPro" id="IPR042197">
    <property type="entry name" value="Apaf_helical"/>
</dbReference>
<feature type="region of interest" description="Disordered" evidence="7">
    <location>
        <begin position="313"/>
        <end position="374"/>
    </location>
</feature>
<dbReference type="Gene3D" id="1.10.8.430">
    <property type="entry name" value="Helical domain of apoptotic protease-activating factors"/>
    <property type="match status" value="1"/>
</dbReference>
<dbReference type="InterPro" id="IPR032675">
    <property type="entry name" value="LRR_dom_sf"/>
</dbReference>
<dbReference type="InterPro" id="IPR002182">
    <property type="entry name" value="NB-ARC"/>
</dbReference>
<evidence type="ECO:0000256" key="3">
    <source>
        <dbReference type="ARBA" id="ARBA00022741"/>
    </source>
</evidence>
<protein>
    <recommendedName>
        <fullName evidence="12">AAA+ ATPase domain-containing protein</fullName>
    </recommendedName>
</protein>
<accession>A0AAN9NZ96</accession>
<gene>
    <name evidence="10" type="ORF">VNO80_00860</name>
</gene>
<keyword evidence="6" id="KW-0175">Coiled coil</keyword>
<feature type="coiled-coil region" evidence="6">
    <location>
        <begin position="17"/>
        <end position="58"/>
    </location>
</feature>
<reference evidence="10 11" key="1">
    <citation type="submission" date="2024-01" db="EMBL/GenBank/DDBJ databases">
        <title>The genomes of 5 underutilized Papilionoideae crops provide insights into root nodulation and disease resistanc.</title>
        <authorList>
            <person name="Jiang F."/>
        </authorList>
    </citation>
    <scope>NUCLEOTIDE SEQUENCE [LARGE SCALE GENOMIC DNA]</scope>
    <source>
        <strain evidence="10">JINMINGXINNONG_FW02</strain>
        <tissue evidence="10">Leaves</tissue>
    </source>
</reference>
<dbReference type="Pfam" id="PF23598">
    <property type="entry name" value="LRR_14"/>
    <property type="match status" value="1"/>
</dbReference>
<dbReference type="InterPro" id="IPR050905">
    <property type="entry name" value="Plant_NBS-LRR"/>
</dbReference>
<sequence length="832" mass="94362">MVSCYEFLTWSHAKAWLEKQLIQLNSYEARVREVEDVVEKLKKKRDTVQHTVDEEERRHGRRIHVEVKEWIESVDKLILAYKDFHEDENGHNCAAFDFFESGYLPKPGIRYHLSEKADDITKQANGLLQNTKFDILSYWSGPPSMAALFSNLGYENYTSRNDTVKKITEEFQKPGVRMIGLHGLSGVGKTSLVKEVVKKALKDKMFEVVTMASVTKNPDVRKIQGQIVDMLGVVLEEESDIARAARIHEILNNENKSTLIILDDLWEEVNFNLLGIPSELEKDDGVTNFKGKSLDVDSSKNVTDGKYLGVDGSANSKTGTLHGADGSKNVNKRKSPGAHDSVKSVKKRDILGGGLKNANEGKSPVDASDRMKTEKTVPQYKGCKILMISEIKQVLSSQMEGKEEYIFPVEILEEKEGEMLFKKKAGIDGKNSEFDKLAAQIAKKCKGLPMTIVTTARALKNKSLSVWEETNRKLESQNLTGAPEFSTKLSYELLDEELKHTFLLCARLGHDALIMDLVKYCIGFGFLGGMNTARKARDKVYTLVAKLKESGLLSDSYSSDHFTMLDTVRTAALSIAYKENHLFAMTKGNVDEWPDKLERYAAISLYHCDFIEEFPRRINYPRLRVLQIVNSNPRPKIPKNFFKGVKELRVLILTGIHLSLIGSSISCLHKLRMLCLEQCCMLDEKLSIIGELKKLRILSFSGSDIKSLPDELNELKMLQIFDISNCSQLKRIPNGVISSLISLEELYMRNTLIQWEDEEQTRQSKVALLSDLKHLNQLTTLDIQIPNVSYLPRNLFFDKLYSYKIVIGDLSSFLETDFKMPEKYETLKFLAV</sequence>
<evidence type="ECO:0000256" key="7">
    <source>
        <dbReference type="SAM" id="MobiDB-lite"/>
    </source>
</evidence>
<dbReference type="InterPro" id="IPR055414">
    <property type="entry name" value="LRR_R13L4/SHOC2-like"/>
</dbReference>
<evidence type="ECO:0000256" key="6">
    <source>
        <dbReference type="SAM" id="Coils"/>
    </source>
</evidence>
<dbReference type="SUPFAM" id="SSF52540">
    <property type="entry name" value="P-loop containing nucleoside triphosphate hydrolases"/>
    <property type="match status" value="1"/>
</dbReference>
<dbReference type="Gene3D" id="3.80.10.10">
    <property type="entry name" value="Ribonuclease Inhibitor"/>
    <property type="match status" value="1"/>
</dbReference>
<dbReference type="EMBL" id="JAYMYR010000001">
    <property type="protein sequence ID" value="KAK7382139.1"/>
    <property type="molecule type" value="Genomic_DNA"/>
</dbReference>
<keyword evidence="11" id="KW-1185">Reference proteome</keyword>
<keyword evidence="3" id="KW-0547">Nucleotide-binding</keyword>
<name>A0AAN9NZ96_PHACN</name>
<dbReference type="Pfam" id="PF00931">
    <property type="entry name" value="NB-ARC"/>
    <property type="match status" value="1"/>
</dbReference>
<evidence type="ECO:0008006" key="12">
    <source>
        <dbReference type="Google" id="ProtNLM"/>
    </source>
</evidence>
<dbReference type="GO" id="GO:0043531">
    <property type="term" value="F:ADP binding"/>
    <property type="evidence" value="ECO:0007669"/>
    <property type="project" value="InterPro"/>
</dbReference>
<dbReference type="GO" id="GO:0006952">
    <property type="term" value="P:defense response"/>
    <property type="evidence" value="ECO:0007669"/>
    <property type="project" value="UniProtKB-KW"/>
</dbReference>
<dbReference type="Gene3D" id="3.40.50.300">
    <property type="entry name" value="P-loop containing nucleotide triphosphate hydrolases"/>
    <property type="match status" value="1"/>
</dbReference>
<dbReference type="SUPFAM" id="SSF52058">
    <property type="entry name" value="L domain-like"/>
    <property type="match status" value="1"/>
</dbReference>
<organism evidence="10 11">
    <name type="scientific">Phaseolus coccineus</name>
    <name type="common">Scarlet runner bean</name>
    <name type="synonym">Phaseolus multiflorus</name>
    <dbReference type="NCBI Taxonomy" id="3886"/>
    <lineage>
        <taxon>Eukaryota</taxon>
        <taxon>Viridiplantae</taxon>
        <taxon>Streptophyta</taxon>
        <taxon>Embryophyta</taxon>
        <taxon>Tracheophyta</taxon>
        <taxon>Spermatophyta</taxon>
        <taxon>Magnoliopsida</taxon>
        <taxon>eudicotyledons</taxon>
        <taxon>Gunneridae</taxon>
        <taxon>Pentapetalae</taxon>
        <taxon>rosids</taxon>
        <taxon>fabids</taxon>
        <taxon>Fabales</taxon>
        <taxon>Fabaceae</taxon>
        <taxon>Papilionoideae</taxon>
        <taxon>50 kb inversion clade</taxon>
        <taxon>NPAAA clade</taxon>
        <taxon>indigoferoid/millettioid clade</taxon>
        <taxon>Phaseoleae</taxon>
        <taxon>Phaseolus</taxon>
    </lineage>
</organism>
<evidence type="ECO:0000313" key="11">
    <source>
        <dbReference type="Proteomes" id="UP001374584"/>
    </source>
</evidence>
<dbReference type="PANTHER" id="PTHR33463">
    <property type="entry name" value="NB-ARC DOMAIN-CONTAINING PROTEIN-RELATED"/>
    <property type="match status" value="1"/>
</dbReference>
<dbReference type="AlphaFoldDB" id="A0AAN9NZ96"/>
<evidence type="ECO:0000259" key="8">
    <source>
        <dbReference type="Pfam" id="PF00931"/>
    </source>
</evidence>
<evidence type="ECO:0000313" key="10">
    <source>
        <dbReference type="EMBL" id="KAK7382139.1"/>
    </source>
</evidence>